<dbReference type="GO" id="GO:0004497">
    <property type="term" value="F:monooxygenase activity"/>
    <property type="evidence" value="ECO:0007669"/>
    <property type="project" value="UniProtKB-KW"/>
</dbReference>
<evidence type="ECO:0000259" key="2">
    <source>
        <dbReference type="Pfam" id="PF00296"/>
    </source>
</evidence>
<evidence type="ECO:0000313" key="4">
    <source>
        <dbReference type="Proteomes" id="UP000183275"/>
    </source>
</evidence>
<name>A0A1I0QRM9_9EURY</name>
<dbReference type="RefSeq" id="WP_049989100.1">
    <property type="nucleotide sequence ID" value="NZ_FOIS01000005.1"/>
</dbReference>
<dbReference type="PANTHER" id="PTHR43244">
    <property type="match status" value="1"/>
</dbReference>
<evidence type="ECO:0000256" key="1">
    <source>
        <dbReference type="ARBA" id="ARBA00023002"/>
    </source>
</evidence>
<feature type="domain" description="Luciferase-like" evidence="2">
    <location>
        <begin position="18"/>
        <end position="320"/>
    </location>
</feature>
<dbReference type="STRING" id="1202768.SAMN05216285_3782"/>
<dbReference type="Gene3D" id="3.20.20.30">
    <property type="entry name" value="Luciferase-like domain"/>
    <property type="match status" value="1"/>
</dbReference>
<dbReference type="Pfam" id="PF00296">
    <property type="entry name" value="Bac_luciferase"/>
    <property type="match status" value="1"/>
</dbReference>
<dbReference type="GO" id="GO:0016705">
    <property type="term" value="F:oxidoreductase activity, acting on paired donors, with incorporation or reduction of molecular oxygen"/>
    <property type="evidence" value="ECO:0007669"/>
    <property type="project" value="InterPro"/>
</dbReference>
<dbReference type="Proteomes" id="UP000183275">
    <property type="component" value="Unassembled WGS sequence"/>
</dbReference>
<dbReference type="eggNOG" id="arCOG02410">
    <property type="taxonomic scope" value="Archaea"/>
</dbReference>
<dbReference type="SUPFAM" id="SSF51679">
    <property type="entry name" value="Bacterial luciferase-like"/>
    <property type="match status" value="1"/>
</dbReference>
<dbReference type="OrthoDB" id="194060at2157"/>
<organism evidence="3 4">
    <name type="scientific">Natrinema salifodinae</name>
    <dbReference type="NCBI Taxonomy" id="1202768"/>
    <lineage>
        <taxon>Archaea</taxon>
        <taxon>Methanobacteriati</taxon>
        <taxon>Methanobacteriota</taxon>
        <taxon>Stenosarchaea group</taxon>
        <taxon>Halobacteria</taxon>
        <taxon>Halobacteriales</taxon>
        <taxon>Natrialbaceae</taxon>
        <taxon>Natrinema</taxon>
    </lineage>
</organism>
<dbReference type="InterPro" id="IPR050564">
    <property type="entry name" value="F420-G6PD/mer"/>
</dbReference>
<keyword evidence="1" id="KW-0560">Oxidoreductase</keyword>
<protein>
    <submittedName>
        <fullName evidence="3">Flavin-dependent oxidoreductase, luciferase family (Includes alkanesulfonate monooxygenase SsuD and methylene tetrahydromethanopterin reductase)</fullName>
    </submittedName>
</protein>
<reference evidence="4" key="1">
    <citation type="submission" date="2016-10" db="EMBL/GenBank/DDBJ databases">
        <authorList>
            <person name="Varghese N."/>
        </authorList>
    </citation>
    <scope>NUCLEOTIDE SEQUENCE [LARGE SCALE GENOMIC DNA]</scope>
    <source>
        <strain evidence="4">CGMCC 1.12284</strain>
    </source>
</reference>
<dbReference type="PANTHER" id="PTHR43244:SF1">
    <property type="entry name" value="5,10-METHYLENETETRAHYDROMETHANOPTERIN REDUCTASE"/>
    <property type="match status" value="1"/>
</dbReference>
<proteinExistence type="predicted"/>
<accession>A0A1I0QRM9</accession>
<keyword evidence="4" id="KW-1185">Reference proteome</keyword>
<dbReference type="CDD" id="cd00347">
    <property type="entry name" value="Flavin_utilizing_monoxygenases"/>
    <property type="match status" value="1"/>
</dbReference>
<evidence type="ECO:0000313" key="3">
    <source>
        <dbReference type="EMBL" id="SEW29941.1"/>
    </source>
</evidence>
<dbReference type="CDD" id="cd01097">
    <property type="entry name" value="Tetrahydromethanopterin_reductase"/>
    <property type="match status" value="1"/>
</dbReference>
<dbReference type="InterPro" id="IPR036661">
    <property type="entry name" value="Luciferase-like_sf"/>
</dbReference>
<sequence>MSYSHVASDGSDRVGLYLQDKHSIRENMELVQYAEERGFDEVWQAESRLARDAITPMAAYAAVTDDIKIGSGVINNWTRNTALIAQTMSTLEELAGPDRIMCGIGAWWDPLAEKVGVDRSNSLRAMRECVEVTKQLLDMENVTYDGEHVNVRDIELDVVHGDSGPRTVPVFVGATGFKMLELTGHFADGALLNYLVSPEYNQKALDALQTGLDRSDRSLEDIDRPQLVVCSMDHDEEKALDNARELITQYLGQQPHIMKASGVSQDLIDEVGEAIGGWPADKDDIQEGMELIPDEVVHKLTASGRPEQCREKVREYAENGCLCPILYPLGDDPKLMIDEFADGYR</sequence>
<keyword evidence="3" id="KW-0503">Monooxygenase</keyword>
<dbReference type="InterPro" id="IPR011251">
    <property type="entry name" value="Luciferase-like_dom"/>
</dbReference>
<dbReference type="AlphaFoldDB" id="A0A1I0QRM9"/>
<dbReference type="EMBL" id="FOIS01000005">
    <property type="protein sequence ID" value="SEW29941.1"/>
    <property type="molecule type" value="Genomic_DNA"/>
</dbReference>
<gene>
    <name evidence="3" type="ORF">SAMN05216285_3782</name>
</gene>